<dbReference type="RefSeq" id="WP_369689439.1">
    <property type="nucleotide sequence ID" value="NZ_BFAG01000001.1"/>
</dbReference>
<proteinExistence type="predicted"/>
<feature type="transmembrane region" description="Helical" evidence="1">
    <location>
        <begin position="7"/>
        <end position="26"/>
    </location>
</feature>
<protein>
    <submittedName>
        <fullName evidence="2">Uncharacterized protein</fullName>
    </submittedName>
</protein>
<feature type="transmembrane region" description="Helical" evidence="1">
    <location>
        <begin position="71"/>
        <end position="88"/>
    </location>
</feature>
<keyword evidence="1" id="KW-1133">Transmembrane helix</keyword>
<keyword evidence="1" id="KW-0812">Transmembrane</keyword>
<gene>
    <name evidence="2" type="ORF">DAERI_010382</name>
</gene>
<organism evidence="2 3">
    <name type="scientific">Deinococcus aerius</name>
    <dbReference type="NCBI Taxonomy" id="200253"/>
    <lineage>
        <taxon>Bacteria</taxon>
        <taxon>Thermotogati</taxon>
        <taxon>Deinococcota</taxon>
        <taxon>Deinococci</taxon>
        <taxon>Deinococcales</taxon>
        <taxon>Deinococcaceae</taxon>
        <taxon>Deinococcus</taxon>
    </lineage>
</organism>
<name>A0A2I9D2A4_9DEIO</name>
<comment type="caution">
    <text evidence="2">The sequence shown here is derived from an EMBL/GenBank/DDBJ whole genome shotgun (WGS) entry which is preliminary data.</text>
</comment>
<keyword evidence="3" id="KW-1185">Reference proteome</keyword>
<evidence type="ECO:0000313" key="3">
    <source>
        <dbReference type="Proteomes" id="UP000236569"/>
    </source>
</evidence>
<accession>A0A2I9D2A4</accession>
<feature type="transmembrane region" description="Helical" evidence="1">
    <location>
        <begin position="38"/>
        <end position="59"/>
    </location>
</feature>
<sequence>MPGVNPLLLRSLVVTGLLIAALNVVFAGVEYGFGRLPLWFWLTQLLLIPAMLVPARMFPEAAATRAYPRRAGLYALGWLAPYAVYKFTGDALRPDFNANASLLAVVVTCLLFGLIFAALRRPQ</sequence>
<keyword evidence="1" id="KW-0472">Membrane</keyword>
<feature type="transmembrane region" description="Helical" evidence="1">
    <location>
        <begin position="100"/>
        <end position="119"/>
    </location>
</feature>
<evidence type="ECO:0000313" key="2">
    <source>
        <dbReference type="EMBL" id="GBF04210.1"/>
    </source>
</evidence>
<dbReference type="Proteomes" id="UP000236569">
    <property type="component" value="Unassembled WGS sequence"/>
</dbReference>
<reference evidence="3" key="1">
    <citation type="submission" date="2018-01" db="EMBL/GenBank/DDBJ databases">
        <title>Draft Genome Sequence of the Radioresistant Bacterium Deinococcus aerius TR0125, Isolated from the Higher Atmosphere above Japan.</title>
        <authorList>
            <person name="Satoh K."/>
            <person name="Arai H."/>
            <person name="Sanzen T."/>
            <person name="Kawaguchi Y."/>
            <person name="Hayashi H."/>
            <person name="Yokobori S."/>
            <person name="Yamagishi A."/>
            <person name="Oono Y."/>
            <person name="Narumi I."/>
        </authorList>
    </citation>
    <scope>NUCLEOTIDE SEQUENCE [LARGE SCALE GENOMIC DNA]</scope>
    <source>
        <strain evidence="3">TR0125</strain>
    </source>
</reference>
<dbReference type="EMBL" id="BFAG01000001">
    <property type="protein sequence ID" value="GBF04210.1"/>
    <property type="molecule type" value="Genomic_DNA"/>
</dbReference>
<dbReference type="AlphaFoldDB" id="A0A2I9D2A4"/>
<evidence type="ECO:0000256" key="1">
    <source>
        <dbReference type="SAM" id="Phobius"/>
    </source>
</evidence>